<evidence type="ECO:0000313" key="3">
    <source>
        <dbReference type="Proteomes" id="UP000314294"/>
    </source>
</evidence>
<dbReference type="EMBL" id="SRLO01014303">
    <property type="protein sequence ID" value="TNN24773.1"/>
    <property type="molecule type" value="Genomic_DNA"/>
</dbReference>
<name>A0A4Z2E7Y9_9TELE</name>
<keyword evidence="1" id="KW-0472">Membrane</keyword>
<keyword evidence="3" id="KW-1185">Reference proteome</keyword>
<feature type="transmembrane region" description="Helical" evidence="1">
    <location>
        <begin position="37"/>
        <end position="58"/>
    </location>
</feature>
<dbReference type="OrthoDB" id="203862at2759"/>
<sequence>MTDEQKDNTTVFTKILDSLLDGYDNRLRPGLGGRSRCVLCPSWCLFVCLNLVTFFVFWCQYANSLLKDS</sequence>
<gene>
    <name evidence="2" type="primary">GABRA1_0</name>
    <name evidence="2" type="ORF">EYF80_065101</name>
</gene>
<evidence type="ECO:0000256" key="1">
    <source>
        <dbReference type="SAM" id="Phobius"/>
    </source>
</evidence>
<keyword evidence="1" id="KW-1133">Transmembrane helix</keyword>
<dbReference type="Proteomes" id="UP000314294">
    <property type="component" value="Unassembled WGS sequence"/>
</dbReference>
<protein>
    <submittedName>
        <fullName evidence="2">Gamma-aminobutyric acid receptor subunit alpha-1</fullName>
    </submittedName>
</protein>
<organism evidence="2 3">
    <name type="scientific">Liparis tanakae</name>
    <name type="common">Tanaka's snailfish</name>
    <dbReference type="NCBI Taxonomy" id="230148"/>
    <lineage>
        <taxon>Eukaryota</taxon>
        <taxon>Metazoa</taxon>
        <taxon>Chordata</taxon>
        <taxon>Craniata</taxon>
        <taxon>Vertebrata</taxon>
        <taxon>Euteleostomi</taxon>
        <taxon>Actinopterygii</taxon>
        <taxon>Neopterygii</taxon>
        <taxon>Teleostei</taxon>
        <taxon>Neoteleostei</taxon>
        <taxon>Acanthomorphata</taxon>
        <taxon>Eupercaria</taxon>
        <taxon>Perciformes</taxon>
        <taxon>Cottioidei</taxon>
        <taxon>Cottales</taxon>
        <taxon>Liparidae</taxon>
        <taxon>Liparis</taxon>
    </lineage>
</organism>
<comment type="caution">
    <text evidence="2">The sequence shown here is derived from an EMBL/GenBank/DDBJ whole genome shotgun (WGS) entry which is preliminary data.</text>
</comment>
<reference evidence="2 3" key="1">
    <citation type="submission" date="2019-03" db="EMBL/GenBank/DDBJ databases">
        <title>First draft genome of Liparis tanakae, snailfish: a comprehensive survey of snailfish specific genes.</title>
        <authorList>
            <person name="Kim W."/>
            <person name="Song I."/>
            <person name="Jeong J.-H."/>
            <person name="Kim D."/>
            <person name="Kim S."/>
            <person name="Ryu S."/>
            <person name="Song J.Y."/>
            <person name="Lee S.K."/>
        </authorList>
    </citation>
    <scope>NUCLEOTIDE SEQUENCE [LARGE SCALE GENOMIC DNA]</scope>
    <source>
        <tissue evidence="2">Muscle</tissue>
    </source>
</reference>
<keyword evidence="1" id="KW-0812">Transmembrane</keyword>
<evidence type="ECO:0000313" key="2">
    <source>
        <dbReference type="EMBL" id="TNN24773.1"/>
    </source>
</evidence>
<keyword evidence="2" id="KW-0675">Receptor</keyword>
<accession>A0A4Z2E7Y9</accession>
<dbReference type="AlphaFoldDB" id="A0A4Z2E7Y9"/>
<proteinExistence type="predicted"/>